<name>A0A167ZST0_9EURO</name>
<dbReference type="Proteomes" id="UP000242877">
    <property type="component" value="Unassembled WGS sequence"/>
</dbReference>
<dbReference type="PANTHER" id="PTHR13271:SF76">
    <property type="entry name" value="SET DOMAIN-CONTAINING PROTEIN 8"/>
    <property type="match status" value="1"/>
</dbReference>
<evidence type="ECO:0000259" key="1">
    <source>
        <dbReference type="PROSITE" id="PS50280"/>
    </source>
</evidence>
<comment type="caution">
    <text evidence="2">The sequence shown here is derived from an EMBL/GenBank/DDBJ whole genome shotgun (WGS) entry which is preliminary data.</text>
</comment>
<dbReference type="OrthoDB" id="441812at2759"/>
<dbReference type="EMBL" id="AZGZ01000009">
    <property type="protein sequence ID" value="KZZ93049.1"/>
    <property type="molecule type" value="Genomic_DNA"/>
</dbReference>
<dbReference type="PROSITE" id="PS50280">
    <property type="entry name" value="SET"/>
    <property type="match status" value="1"/>
</dbReference>
<sequence length="476" mass="53876">MKRDLHPIEELASWSEVAQIELNDVKVAKLETDGIDKGSAVIATKDIPASDGSTVLAKVNRDMVLSLERVKDYAKSDAQLNEILEALGDYAQTPRGAILTFLMLNHTYASPSTAQEDKTPTTWTDYLRFLPAKFTLPTTYRFEERELVQGTSLELALFSKLETLEWEFSKLMSSTASIDWCDRVWWGSTGHAMLDDWVLVDAMYRSRALDLPGTGESMVPCVDMANHASGDETVALYETDEDGNALLLLREGKSLKAGDEVTITYGDEKGAAELIFSYGFLPPEVDDARALFLDLQVPSDDPLAIPKKSCSKVAPGFRLARDEKTGKTSWESQFVWWICVNQEDGLDFKVTKINDEEQEVKVFFHDTEVEPTEILEELLRKDEKWPVYELRAVVTIQSRLQEQFDALMVSEQNKDRWEEMVKDGGIRKDVYDALVRLRSLEGKLVQDALNELEEKKIELAENETVKNYLAKMQAEE</sequence>
<dbReference type="InterPro" id="IPR046341">
    <property type="entry name" value="SET_dom_sf"/>
</dbReference>
<dbReference type="InterPro" id="IPR050600">
    <property type="entry name" value="SETD3_SETD6_MTase"/>
</dbReference>
<accession>A0A167ZST0</accession>
<gene>
    <name evidence="2" type="ORF">AAP_02515</name>
</gene>
<dbReference type="CDD" id="cd10527">
    <property type="entry name" value="SET_LSMT"/>
    <property type="match status" value="1"/>
</dbReference>
<dbReference type="SUPFAM" id="SSF82199">
    <property type="entry name" value="SET domain"/>
    <property type="match status" value="1"/>
</dbReference>
<feature type="domain" description="SET" evidence="1">
    <location>
        <begin position="23"/>
        <end position="266"/>
    </location>
</feature>
<evidence type="ECO:0000313" key="2">
    <source>
        <dbReference type="EMBL" id="KZZ93049.1"/>
    </source>
</evidence>
<reference evidence="2 3" key="1">
    <citation type="journal article" date="2016" name="Genome Biol. Evol.">
        <title>Divergent and convergent evolution of fungal pathogenicity.</title>
        <authorList>
            <person name="Shang Y."/>
            <person name="Xiao G."/>
            <person name="Zheng P."/>
            <person name="Cen K."/>
            <person name="Zhan S."/>
            <person name="Wang C."/>
        </authorList>
    </citation>
    <scope>NUCLEOTIDE SEQUENCE [LARGE SCALE GENOMIC DNA]</scope>
    <source>
        <strain evidence="2 3">ARSEF 7405</strain>
    </source>
</reference>
<dbReference type="InterPro" id="IPR001214">
    <property type="entry name" value="SET_dom"/>
</dbReference>
<dbReference type="GO" id="GO:0005634">
    <property type="term" value="C:nucleus"/>
    <property type="evidence" value="ECO:0007669"/>
    <property type="project" value="TreeGrafter"/>
</dbReference>
<keyword evidence="3" id="KW-1185">Reference proteome</keyword>
<protein>
    <submittedName>
        <fullName evidence="2">SET domain-containing protein</fullName>
    </submittedName>
</protein>
<dbReference type="PANTHER" id="PTHR13271">
    <property type="entry name" value="UNCHARACTERIZED PUTATIVE METHYLTRANSFERASE"/>
    <property type="match status" value="1"/>
</dbReference>
<dbReference type="GO" id="GO:0016279">
    <property type="term" value="F:protein-lysine N-methyltransferase activity"/>
    <property type="evidence" value="ECO:0007669"/>
    <property type="project" value="TreeGrafter"/>
</dbReference>
<organism evidence="2 3">
    <name type="scientific">Ascosphaera apis ARSEF 7405</name>
    <dbReference type="NCBI Taxonomy" id="392613"/>
    <lineage>
        <taxon>Eukaryota</taxon>
        <taxon>Fungi</taxon>
        <taxon>Dikarya</taxon>
        <taxon>Ascomycota</taxon>
        <taxon>Pezizomycotina</taxon>
        <taxon>Eurotiomycetes</taxon>
        <taxon>Eurotiomycetidae</taxon>
        <taxon>Onygenales</taxon>
        <taxon>Ascosphaeraceae</taxon>
        <taxon>Ascosphaera</taxon>
    </lineage>
</organism>
<dbReference type="Gene3D" id="3.90.1410.10">
    <property type="entry name" value="set domain protein methyltransferase, domain 1"/>
    <property type="match status" value="1"/>
</dbReference>
<proteinExistence type="predicted"/>
<evidence type="ECO:0000313" key="3">
    <source>
        <dbReference type="Proteomes" id="UP000242877"/>
    </source>
</evidence>
<dbReference type="AlphaFoldDB" id="A0A167ZST0"/>
<dbReference type="VEuPathDB" id="FungiDB:AAP_02515"/>